<feature type="transmembrane region" description="Helical" evidence="8">
    <location>
        <begin position="45"/>
        <end position="66"/>
    </location>
</feature>
<dbReference type="InterPro" id="IPR050736">
    <property type="entry name" value="Sensor_HK_Regulatory"/>
</dbReference>
<dbReference type="FunFam" id="1.10.287.130:FF:000001">
    <property type="entry name" value="Two-component sensor histidine kinase"/>
    <property type="match status" value="1"/>
</dbReference>
<dbReference type="InterPro" id="IPR013656">
    <property type="entry name" value="PAS_4"/>
</dbReference>
<evidence type="ECO:0000256" key="2">
    <source>
        <dbReference type="ARBA" id="ARBA00012438"/>
    </source>
</evidence>
<dbReference type="SUPFAM" id="SSF47384">
    <property type="entry name" value="Homodimeric domain of signal transducing histidine kinase"/>
    <property type="match status" value="1"/>
</dbReference>
<comment type="catalytic activity">
    <reaction evidence="1">
        <text>ATP + protein L-histidine = ADP + protein N-phospho-L-histidine.</text>
        <dbReference type="EC" id="2.7.13.3"/>
    </reaction>
</comment>
<protein>
    <recommendedName>
        <fullName evidence="2">histidine kinase</fullName>
        <ecNumber evidence="2">2.7.13.3</ecNumber>
    </recommendedName>
</protein>
<evidence type="ECO:0000256" key="3">
    <source>
        <dbReference type="ARBA" id="ARBA00022553"/>
    </source>
</evidence>
<name>A0A5B9MIC5_9BACT</name>
<dbReference type="KEGG" id="smam:Mal15_37660"/>
<reference evidence="11 12" key="1">
    <citation type="submission" date="2019-02" db="EMBL/GenBank/DDBJ databases">
        <title>Planctomycetal bacteria perform biofilm scaping via a novel small molecule.</title>
        <authorList>
            <person name="Jeske O."/>
            <person name="Boedeker C."/>
            <person name="Wiegand S."/>
            <person name="Breitling P."/>
            <person name="Kallscheuer N."/>
            <person name="Jogler M."/>
            <person name="Rohde M."/>
            <person name="Petersen J."/>
            <person name="Medema M.H."/>
            <person name="Surup F."/>
            <person name="Jogler C."/>
        </authorList>
    </citation>
    <scope>NUCLEOTIDE SEQUENCE [LARGE SCALE GENOMIC DNA]</scope>
    <source>
        <strain evidence="11 12">Mal15</strain>
    </source>
</reference>
<dbReference type="InterPro" id="IPR005467">
    <property type="entry name" value="His_kinase_dom"/>
</dbReference>
<dbReference type="SMART" id="SM00387">
    <property type="entry name" value="HATPase_c"/>
    <property type="match status" value="1"/>
</dbReference>
<dbReference type="PANTHER" id="PTHR43711">
    <property type="entry name" value="TWO-COMPONENT HISTIDINE KINASE"/>
    <property type="match status" value="1"/>
</dbReference>
<evidence type="ECO:0000256" key="1">
    <source>
        <dbReference type="ARBA" id="ARBA00000085"/>
    </source>
</evidence>
<dbReference type="SUPFAM" id="SSF55785">
    <property type="entry name" value="PYP-like sensor domain (PAS domain)"/>
    <property type="match status" value="1"/>
</dbReference>
<dbReference type="SUPFAM" id="SSF55874">
    <property type="entry name" value="ATPase domain of HSP90 chaperone/DNA topoisomerase II/histidine kinase"/>
    <property type="match status" value="1"/>
</dbReference>
<dbReference type="CDD" id="cd00130">
    <property type="entry name" value="PAS"/>
    <property type="match status" value="1"/>
</dbReference>
<dbReference type="Gene3D" id="3.30.450.20">
    <property type="entry name" value="PAS domain"/>
    <property type="match status" value="1"/>
</dbReference>
<dbReference type="InterPro" id="IPR004358">
    <property type="entry name" value="Sig_transdc_His_kin-like_C"/>
</dbReference>
<feature type="domain" description="PAS" evidence="10">
    <location>
        <begin position="156"/>
        <end position="196"/>
    </location>
</feature>
<keyword evidence="4 11" id="KW-0808">Transferase</keyword>
<evidence type="ECO:0000256" key="5">
    <source>
        <dbReference type="ARBA" id="ARBA00022777"/>
    </source>
</evidence>
<dbReference type="InterPro" id="IPR000014">
    <property type="entry name" value="PAS"/>
</dbReference>
<dbReference type="Gene3D" id="3.30.565.10">
    <property type="entry name" value="Histidine kinase-like ATPase, C-terminal domain"/>
    <property type="match status" value="1"/>
</dbReference>
<keyword evidence="6" id="KW-0902">Two-component regulatory system</keyword>
<evidence type="ECO:0000313" key="11">
    <source>
        <dbReference type="EMBL" id="QEF99700.1"/>
    </source>
</evidence>
<gene>
    <name evidence="11" type="primary">yycG</name>
    <name evidence="11" type="ORF">Mal15_37660</name>
</gene>
<dbReference type="GO" id="GO:0000155">
    <property type="term" value="F:phosphorelay sensor kinase activity"/>
    <property type="evidence" value="ECO:0007669"/>
    <property type="project" value="InterPro"/>
</dbReference>
<keyword evidence="7 8" id="KW-0472">Membrane</keyword>
<dbReference type="PROSITE" id="PS50112">
    <property type="entry name" value="PAS"/>
    <property type="match status" value="1"/>
</dbReference>
<keyword evidence="5 11" id="KW-0418">Kinase</keyword>
<dbReference type="PROSITE" id="PS50109">
    <property type="entry name" value="HIS_KIN"/>
    <property type="match status" value="1"/>
</dbReference>
<dbReference type="Proteomes" id="UP000321353">
    <property type="component" value="Chromosome"/>
</dbReference>
<dbReference type="Pfam" id="PF02518">
    <property type="entry name" value="HATPase_c"/>
    <property type="match status" value="1"/>
</dbReference>
<dbReference type="CDD" id="cd00075">
    <property type="entry name" value="HATPase"/>
    <property type="match status" value="1"/>
</dbReference>
<evidence type="ECO:0000259" key="10">
    <source>
        <dbReference type="PROSITE" id="PS50112"/>
    </source>
</evidence>
<evidence type="ECO:0000256" key="7">
    <source>
        <dbReference type="ARBA" id="ARBA00023136"/>
    </source>
</evidence>
<dbReference type="SMART" id="SM00091">
    <property type="entry name" value="PAS"/>
    <property type="match status" value="1"/>
</dbReference>
<dbReference type="AlphaFoldDB" id="A0A5B9MIC5"/>
<dbReference type="InterPro" id="IPR036890">
    <property type="entry name" value="HATPase_C_sf"/>
</dbReference>
<dbReference type="PANTHER" id="PTHR43711:SF1">
    <property type="entry name" value="HISTIDINE KINASE 1"/>
    <property type="match status" value="1"/>
</dbReference>
<dbReference type="InterPro" id="IPR003661">
    <property type="entry name" value="HisK_dim/P_dom"/>
</dbReference>
<dbReference type="InterPro" id="IPR003594">
    <property type="entry name" value="HATPase_dom"/>
</dbReference>
<dbReference type="Gene3D" id="1.10.287.130">
    <property type="match status" value="1"/>
</dbReference>
<keyword evidence="3" id="KW-0597">Phosphoprotein</keyword>
<sequence length="510" mass="55779">MSNSPSSAAFGSGERTAAEVDTVCADRASETNPSAPGQALVTTRIGVLFCVTALCALLCGVAASSLPQLQSFQSLMWVATVAVCSLSGVMSMRSVRTLRTIETELLQSGGKPERWRTVRPIIGQERITEAWNELLREAESASSNRDDRTPASLDQEAITLARAMRGLPAAWVITDLDGRLLFISPPACSLFGLTEDANHIGRDLLDLLGLRAGDESVIAKRQRFLSNVRMIQERHQVAMGGERVHLRIARSRLDGRSGDGEGMAWILTDVTQQELATQSRDQFLLTATHELRTPLNNLQAYAEALQAEENLEIDQQKEFCNVIVSEAHRLGRLVDQLLTVGQMEAGSMVANRHELELLPMVEYAADQMKAQADQKRQRLVTDFAAKLPTVFGDRDKLQAALVNLVGNAVKYTPTAGEIIVRCGVVDNWIRIDIQDNGPGIEEEEQDKVFDKFFRGSHAANSEMRGNGLGLAFTREVARMHGGEVDLDSEVGRGSTFSMRLPIGGHSRSGI</sequence>
<proteinExistence type="predicted"/>
<dbReference type="EMBL" id="CP036264">
    <property type="protein sequence ID" value="QEF99700.1"/>
    <property type="molecule type" value="Genomic_DNA"/>
</dbReference>
<organism evidence="11 12">
    <name type="scientific">Stieleria maiorica</name>
    <dbReference type="NCBI Taxonomy" id="2795974"/>
    <lineage>
        <taxon>Bacteria</taxon>
        <taxon>Pseudomonadati</taxon>
        <taxon>Planctomycetota</taxon>
        <taxon>Planctomycetia</taxon>
        <taxon>Pirellulales</taxon>
        <taxon>Pirellulaceae</taxon>
        <taxon>Stieleria</taxon>
    </lineage>
</organism>
<feature type="domain" description="Histidine kinase" evidence="9">
    <location>
        <begin position="286"/>
        <end position="504"/>
    </location>
</feature>
<keyword evidence="8" id="KW-0812">Transmembrane</keyword>
<dbReference type="Pfam" id="PF08448">
    <property type="entry name" value="PAS_4"/>
    <property type="match status" value="1"/>
</dbReference>
<evidence type="ECO:0000313" key="12">
    <source>
        <dbReference type="Proteomes" id="UP000321353"/>
    </source>
</evidence>
<evidence type="ECO:0000256" key="8">
    <source>
        <dbReference type="SAM" id="Phobius"/>
    </source>
</evidence>
<feature type="transmembrane region" description="Helical" evidence="8">
    <location>
        <begin position="72"/>
        <end position="90"/>
    </location>
</feature>
<dbReference type="SMART" id="SM00388">
    <property type="entry name" value="HisKA"/>
    <property type="match status" value="1"/>
</dbReference>
<evidence type="ECO:0000256" key="4">
    <source>
        <dbReference type="ARBA" id="ARBA00022679"/>
    </source>
</evidence>
<evidence type="ECO:0000256" key="6">
    <source>
        <dbReference type="ARBA" id="ARBA00023012"/>
    </source>
</evidence>
<keyword evidence="12" id="KW-1185">Reference proteome</keyword>
<dbReference type="CDD" id="cd00082">
    <property type="entry name" value="HisKA"/>
    <property type="match status" value="1"/>
</dbReference>
<dbReference type="Pfam" id="PF00512">
    <property type="entry name" value="HisKA"/>
    <property type="match status" value="1"/>
</dbReference>
<accession>A0A5B9MIC5</accession>
<evidence type="ECO:0000259" key="9">
    <source>
        <dbReference type="PROSITE" id="PS50109"/>
    </source>
</evidence>
<dbReference type="RefSeq" id="WP_147869062.1">
    <property type="nucleotide sequence ID" value="NZ_CP036264.1"/>
</dbReference>
<dbReference type="InterPro" id="IPR036097">
    <property type="entry name" value="HisK_dim/P_sf"/>
</dbReference>
<dbReference type="EC" id="2.7.13.3" evidence="2"/>
<dbReference type="NCBIfam" id="TIGR00229">
    <property type="entry name" value="sensory_box"/>
    <property type="match status" value="1"/>
</dbReference>
<dbReference type="PRINTS" id="PR00344">
    <property type="entry name" value="BCTRLSENSOR"/>
</dbReference>
<dbReference type="FunFam" id="3.30.565.10:FF:000006">
    <property type="entry name" value="Sensor histidine kinase WalK"/>
    <property type="match status" value="1"/>
</dbReference>
<dbReference type="InterPro" id="IPR035965">
    <property type="entry name" value="PAS-like_dom_sf"/>
</dbReference>
<keyword evidence="8" id="KW-1133">Transmembrane helix</keyword>